<feature type="non-terminal residue" evidence="1">
    <location>
        <position position="1"/>
    </location>
</feature>
<accession>A0A6A7RSQ3</accession>
<feature type="non-terminal residue" evidence="1">
    <location>
        <position position="109"/>
    </location>
</feature>
<protein>
    <recommendedName>
        <fullName evidence="3">BREX system P-loop protein BrxC</fullName>
    </recommendedName>
</protein>
<proteinExistence type="predicted"/>
<evidence type="ECO:0000313" key="1">
    <source>
        <dbReference type="EMBL" id="MQM30571.1"/>
    </source>
</evidence>
<sequence>VDFLRDDVVHALAKALKQSEESAAAWFDNARESYRINIEGLARLLRDYLDSKPAGHRIVFLVDEVGQFIGNNTQLMLNLQTIAEQLGSLCQGRAWVIVTSQEDIDAAIG</sequence>
<comment type="caution">
    <text evidence="1">The sequence shown here is derived from an EMBL/GenBank/DDBJ whole genome shotgun (WGS) entry which is preliminary data.</text>
</comment>
<dbReference type="Proteomes" id="UP000342300">
    <property type="component" value="Unassembled WGS sequence"/>
</dbReference>
<organism evidence="1 2">
    <name type="scientific">Candidatus Accumulibacter phosphatis</name>
    <dbReference type="NCBI Taxonomy" id="327160"/>
    <lineage>
        <taxon>Bacteria</taxon>
        <taxon>Pseudomonadati</taxon>
        <taxon>Pseudomonadota</taxon>
        <taxon>Betaproteobacteria</taxon>
        <taxon>Candidatus Accumulibacter</taxon>
    </lineage>
</organism>
<evidence type="ECO:0000313" key="2">
    <source>
        <dbReference type="Proteomes" id="UP000342300"/>
    </source>
</evidence>
<dbReference type="AlphaFoldDB" id="A0A6A7RSQ3"/>
<evidence type="ECO:0008006" key="3">
    <source>
        <dbReference type="Google" id="ProtNLM"/>
    </source>
</evidence>
<gene>
    <name evidence="1" type="ORF">CRU78_08560</name>
</gene>
<name>A0A6A7RSQ3_9PROT</name>
<dbReference type="EMBL" id="PDHS01000190">
    <property type="protein sequence ID" value="MQM30571.1"/>
    <property type="molecule type" value="Genomic_DNA"/>
</dbReference>
<reference evidence="1 2" key="1">
    <citation type="submission" date="2017-09" db="EMBL/GenBank/DDBJ databases">
        <title>Metagenomic Analysis Reveals Denitrifying Candidatus Accumulibacter and Flanking Population as a Source of N2O.</title>
        <authorList>
            <person name="Gao H."/>
            <person name="Mao Y."/>
            <person name="Zhao X."/>
            <person name="Liu W.-T."/>
            <person name="Zhang T."/>
            <person name="Wells G."/>
        </authorList>
    </citation>
    <scope>NUCLEOTIDE SEQUENCE [LARGE SCALE GENOMIC DNA]</scope>
    <source>
        <strain evidence="1">CANDO_2_IC</strain>
    </source>
</reference>